<dbReference type="Pfam" id="PF17963">
    <property type="entry name" value="Big_9"/>
    <property type="match status" value="2"/>
</dbReference>
<dbReference type="RefSeq" id="WP_386737387.1">
    <property type="nucleotide sequence ID" value="NZ_JBHRXI010000038.1"/>
</dbReference>
<reference evidence="3" key="1">
    <citation type="journal article" date="2019" name="Int. J. Syst. Evol. Microbiol.">
        <title>The Global Catalogue of Microorganisms (GCM) 10K type strain sequencing project: providing services to taxonomists for standard genome sequencing and annotation.</title>
        <authorList>
            <consortium name="The Broad Institute Genomics Platform"/>
            <consortium name="The Broad Institute Genome Sequencing Center for Infectious Disease"/>
            <person name="Wu L."/>
            <person name="Ma J."/>
        </authorList>
    </citation>
    <scope>NUCLEOTIDE SEQUENCE [LARGE SCALE GENOMIC DNA]</scope>
    <source>
        <strain evidence="3">KCTC 42911</strain>
    </source>
</reference>
<dbReference type="NCBIfam" id="TIGR01965">
    <property type="entry name" value="VCBS_repeat"/>
    <property type="match status" value="2"/>
</dbReference>
<proteinExistence type="predicted"/>
<dbReference type="InterPro" id="IPR041690">
    <property type="entry name" value="Cadherin_5"/>
</dbReference>
<comment type="caution">
    <text evidence="2">The sequence shown here is derived from an EMBL/GenBank/DDBJ whole genome shotgun (WGS) entry which is preliminary data.</text>
</comment>
<dbReference type="Pfam" id="PF17892">
    <property type="entry name" value="Cadherin_5"/>
    <property type="match status" value="1"/>
</dbReference>
<accession>A0ABV7TLD3</accession>
<dbReference type="EMBL" id="JBHRXI010000038">
    <property type="protein sequence ID" value="MFC3616086.1"/>
    <property type="molecule type" value="Genomic_DNA"/>
</dbReference>
<feature type="domain" description="Cadherin-like" evidence="1">
    <location>
        <begin position="434"/>
        <end position="524"/>
    </location>
</feature>
<name>A0ABV7TLD3_9RHOB</name>
<feature type="non-terminal residue" evidence="2">
    <location>
        <position position="1"/>
    </location>
</feature>
<organism evidence="2 3">
    <name type="scientific">Lutimaribacter marinistellae</name>
    <dbReference type="NCBI Taxonomy" id="1820329"/>
    <lineage>
        <taxon>Bacteria</taxon>
        <taxon>Pseudomonadati</taxon>
        <taxon>Pseudomonadota</taxon>
        <taxon>Alphaproteobacteria</taxon>
        <taxon>Rhodobacterales</taxon>
        <taxon>Roseobacteraceae</taxon>
        <taxon>Lutimaribacter</taxon>
    </lineage>
</organism>
<protein>
    <submittedName>
        <fullName evidence="2">Tandem-95 repeat protein</fullName>
    </submittedName>
</protein>
<evidence type="ECO:0000259" key="1">
    <source>
        <dbReference type="Pfam" id="PF17892"/>
    </source>
</evidence>
<keyword evidence="3" id="KW-1185">Reference proteome</keyword>
<dbReference type="NCBIfam" id="NF012211">
    <property type="entry name" value="tand_rpt_95"/>
    <property type="match status" value="1"/>
</dbReference>
<dbReference type="InterPro" id="IPR010221">
    <property type="entry name" value="VCBS_dom"/>
</dbReference>
<sequence length="564" mass="56746">PADFNGAVNVEVIASDGTESVSSTFELTIDPVNDASEIDVSAQTPTVHVEAVDTAPAVPTFVADKVDVIDVDGLDYDSGSFSASVVGGDVNDVLDLAASGVVTVSGGGVSVNGTQVGFVSGLGSANLSVLFTTAAQAADVEAVVQALTYATTDDTPPASREISLNLSDGDGASGVQKTVTVTIDDQNDTPTPVDDTFGASEGSFVSTINLLTRGTPDSDPEGDTLTVVNISDVADGSEPAGDSSAVSASAGVVTTDWGAEVTLQQNGQLFYNLTSSTARFNELKAGETATDSFTYAVSDGNGGSATATVQVEIAGTNDAIIANGDAIMATEDTVASVTGNILDNDTDVDVNDTRSIVNVTNSATASAIAVIGGYQITTVDGVVIQLATDGSYSLTAPDSLADGQTYTASFQYTVQDGGSSSSVATVIVAVTGDNDAPDAAAVTLIASDEDQVRIITEAELLAGASDPDANASLSITDLTLTSGNGQLVDNFDGTWTYTPELNDDSSVSFSYTVSDGSLIATGSAGLDLLPVNDAPVVDAALADQSSDEDTAFSFTVPAGTFSDV</sequence>
<evidence type="ECO:0000313" key="3">
    <source>
        <dbReference type="Proteomes" id="UP001595629"/>
    </source>
</evidence>
<feature type="non-terminal residue" evidence="2">
    <location>
        <position position="564"/>
    </location>
</feature>
<evidence type="ECO:0000313" key="2">
    <source>
        <dbReference type="EMBL" id="MFC3616086.1"/>
    </source>
</evidence>
<dbReference type="Proteomes" id="UP001595629">
    <property type="component" value="Unassembled WGS sequence"/>
</dbReference>
<gene>
    <name evidence="2" type="ORF">ACFORG_20255</name>
</gene>